<feature type="transmembrane region" description="Helical" evidence="1">
    <location>
        <begin position="370"/>
        <end position="388"/>
    </location>
</feature>
<keyword evidence="5" id="KW-1185">Reference proteome</keyword>
<evidence type="ECO:0000313" key="4">
    <source>
        <dbReference type="Proteomes" id="UP000275727"/>
    </source>
</evidence>
<protein>
    <submittedName>
        <fullName evidence="3">Uncharacterized protein involved in response to NO</fullName>
    </submittedName>
</protein>
<keyword evidence="1" id="KW-0472">Membrane</keyword>
<keyword evidence="1" id="KW-1133">Transmembrane helix</keyword>
<feature type="transmembrane region" description="Helical" evidence="1">
    <location>
        <begin position="64"/>
        <end position="84"/>
    </location>
</feature>
<proteinExistence type="predicted"/>
<feature type="transmembrane region" description="Helical" evidence="1">
    <location>
        <begin position="339"/>
        <end position="358"/>
    </location>
</feature>
<feature type="transmembrane region" description="Helical" evidence="1">
    <location>
        <begin position="96"/>
        <end position="115"/>
    </location>
</feature>
<sequence length="404" mass="43190">MNHAAKGSPFRLLGAAPHRLPFLTGVFNLLMLPLWWLARLADAHWFPLGLPQDDALHATLHGPVTVYALFMPFILGFLATVFPRWMGLDDLPSRRFLPAAIPMMLGSLLLAAALWSDQLALLNAALALMLAGWGIGAVLLASVLLAHCKSTRKPHWHGLSALAGWLLALAGLALLLVFTAGEWAPGRAASILLGTHGLTAAIFVTVCHRMIPFFADNVVAGYVSWRPYWLLGLFWPLLLADIVATHCGSPLRGLIAAAMTLLLLMMLWRWTPRRPVPGLLMVLLWGFAWAPVSFLLAALATVAPVPPIAAIHALLLGMGASLLVAMVTRVTQGHSGRPLTMPAVAWLAFGAVQTAALARLGAALSFEHPLLLLIAALLLALGALPWALRGGAIYLGPRKDGRSG</sequence>
<dbReference type="AlphaFoldDB" id="A0AAD1D9P6"/>
<feature type="transmembrane region" description="Helical" evidence="1">
    <location>
        <begin position="251"/>
        <end position="268"/>
    </location>
</feature>
<dbReference type="EMBL" id="AP018711">
    <property type="protein sequence ID" value="BBE36120.1"/>
    <property type="molecule type" value="Genomic_DNA"/>
</dbReference>
<dbReference type="KEGG" id="smic:SmB9_37780"/>
<feature type="transmembrane region" description="Helical" evidence="1">
    <location>
        <begin position="280"/>
        <end position="302"/>
    </location>
</feature>
<dbReference type="EMBL" id="RBWX01000009">
    <property type="protein sequence ID" value="RKS88309.1"/>
    <property type="molecule type" value="Genomic_DNA"/>
</dbReference>
<organism evidence="2 4">
    <name type="scientific">Sphingosinicella microcystinivorans</name>
    <dbReference type="NCBI Taxonomy" id="335406"/>
    <lineage>
        <taxon>Bacteria</taxon>
        <taxon>Pseudomonadati</taxon>
        <taxon>Pseudomonadota</taxon>
        <taxon>Alphaproteobacteria</taxon>
        <taxon>Sphingomonadales</taxon>
        <taxon>Sphingosinicellaceae</taxon>
        <taxon>Sphingosinicella</taxon>
    </lineage>
</organism>
<dbReference type="RefSeq" id="WP_121052417.1">
    <property type="nucleotide sequence ID" value="NZ_AP018711.1"/>
</dbReference>
<feature type="transmembrane region" description="Helical" evidence="1">
    <location>
        <begin position="228"/>
        <end position="245"/>
    </location>
</feature>
<dbReference type="Proteomes" id="UP000275727">
    <property type="component" value="Chromosome"/>
</dbReference>
<reference evidence="3 5" key="2">
    <citation type="submission" date="2018-10" db="EMBL/GenBank/DDBJ databases">
        <title>Genomic Encyclopedia of Type Strains, Phase IV (KMG-IV): sequencing the most valuable type-strain genomes for metagenomic binning, comparative biology and taxonomic classification.</title>
        <authorList>
            <person name="Goeker M."/>
        </authorList>
    </citation>
    <scope>NUCLEOTIDE SEQUENCE [LARGE SCALE GENOMIC DNA]</scope>
    <source>
        <strain evidence="3 5">DSM 19791</strain>
    </source>
</reference>
<dbReference type="InterPro" id="IPR010266">
    <property type="entry name" value="NnrS"/>
</dbReference>
<evidence type="ECO:0000313" key="2">
    <source>
        <dbReference type="EMBL" id="BBE36120.1"/>
    </source>
</evidence>
<evidence type="ECO:0000256" key="1">
    <source>
        <dbReference type="SAM" id="Phobius"/>
    </source>
</evidence>
<keyword evidence="1" id="KW-0812">Transmembrane</keyword>
<feature type="transmembrane region" description="Helical" evidence="1">
    <location>
        <begin position="158"/>
        <end position="181"/>
    </location>
</feature>
<dbReference type="Pfam" id="PF05940">
    <property type="entry name" value="NnrS"/>
    <property type="match status" value="1"/>
</dbReference>
<gene>
    <name evidence="3" type="ORF">DFR51_2959</name>
    <name evidence="2" type="ORF">SmB9_37780</name>
</gene>
<reference evidence="2 4" key="1">
    <citation type="submission" date="2018-06" db="EMBL/GenBank/DDBJ databases">
        <title>Complete Genome Sequence of the Microcystin-Degrading Bacterium Sphingosinicella microcystinivorans Strain B-9.</title>
        <authorList>
            <person name="Jin H."/>
            <person name="Nishizawa T."/>
            <person name="Guo Y."/>
            <person name="Nishizawa A."/>
            <person name="Park H."/>
            <person name="Kato H."/>
            <person name="Tsuji K."/>
            <person name="Harada K."/>
        </authorList>
    </citation>
    <scope>NUCLEOTIDE SEQUENCE [LARGE SCALE GENOMIC DNA]</scope>
    <source>
        <strain evidence="2 4">B9</strain>
    </source>
</reference>
<feature type="transmembrane region" description="Helical" evidence="1">
    <location>
        <begin position="187"/>
        <end position="207"/>
    </location>
</feature>
<evidence type="ECO:0000313" key="5">
    <source>
        <dbReference type="Proteomes" id="UP000276029"/>
    </source>
</evidence>
<evidence type="ECO:0000313" key="3">
    <source>
        <dbReference type="EMBL" id="RKS88309.1"/>
    </source>
</evidence>
<dbReference type="Proteomes" id="UP000276029">
    <property type="component" value="Unassembled WGS sequence"/>
</dbReference>
<feature type="transmembrane region" description="Helical" evidence="1">
    <location>
        <begin position="20"/>
        <end position="38"/>
    </location>
</feature>
<feature type="transmembrane region" description="Helical" evidence="1">
    <location>
        <begin position="308"/>
        <end position="327"/>
    </location>
</feature>
<feature type="transmembrane region" description="Helical" evidence="1">
    <location>
        <begin position="121"/>
        <end position="146"/>
    </location>
</feature>
<accession>A0AAD1D9P6</accession>
<name>A0AAD1D9P6_SPHMI</name>